<gene>
    <name evidence="4" type="ORF">SAMN05421771_3456</name>
</gene>
<feature type="compositionally biased region" description="Polar residues" evidence="1">
    <location>
        <begin position="169"/>
        <end position="179"/>
    </location>
</feature>
<reference evidence="4 5" key="1">
    <citation type="submission" date="2016-10" db="EMBL/GenBank/DDBJ databases">
        <authorList>
            <person name="de Groot N.N."/>
        </authorList>
    </citation>
    <scope>NUCLEOTIDE SEQUENCE [LARGE SCALE GENOMIC DNA]</scope>
    <source>
        <strain evidence="4 5">DSM 21001</strain>
    </source>
</reference>
<dbReference type="AlphaFoldDB" id="A0A1I6MS12"/>
<feature type="domain" description="SCP" evidence="3">
    <location>
        <begin position="33"/>
        <end position="145"/>
    </location>
</feature>
<dbReference type="InterPro" id="IPR035940">
    <property type="entry name" value="CAP_sf"/>
</dbReference>
<evidence type="ECO:0000256" key="1">
    <source>
        <dbReference type="SAM" id="MobiDB-lite"/>
    </source>
</evidence>
<dbReference type="PANTHER" id="PTHR31157:SF1">
    <property type="entry name" value="SCP DOMAIN-CONTAINING PROTEIN"/>
    <property type="match status" value="1"/>
</dbReference>
<dbReference type="Pfam" id="PF00188">
    <property type="entry name" value="CAP"/>
    <property type="match status" value="2"/>
</dbReference>
<evidence type="ECO:0000313" key="5">
    <source>
        <dbReference type="Proteomes" id="UP000199024"/>
    </source>
</evidence>
<keyword evidence="5" id="KW-1185">Reference proteome</keyword>
<feature type="region of interest" description="Disordered" evidence="1">
    <location>
        <begin position="145"/>
        <end position="179"/>
    </location>
</feature>
<feature type="domain" description="SCP" evidence="3">
    <location>
        <begin position="195"/>
        <end position="307"/>
    </location>
</feature>
<dbReference type="Gene3D" id="3.40.33.10">
    <property type="entry name" value="CAP"/>
    <property type="match status" value="2"/>
</dbReference>
<feature type="signal peptide" evidence="2">
    <location>
        <begin position="1"/>
        <end position="21"/>
    </location>
</feature>
<dbReference type="OrthoDB" id="9783944at2"/>
<dbReference type="EMBL" id="FOZL01000001">
    <property type="protein sequence ID" value="SFS18407.1"/>
    <property type="molecule type" value="Genomic_DNA"/>
</dbReference>
<evidence type="ECO:0000313" key="4">
    <source>
        <dbReference type="EMBL" id="SFS18407.1"/>
    </source>
</evidence>
<name>A0A1I6MS12_9BACT</name>
<dbReference type="SUPFAM" id="SSF55797">
    <property type="entry name" value="PR-1-like"/>
    <property type="match status" value="2"/>
</dbReference>
<evidence type="ECO:0000256" key="2">
    <source>
        <dbReference type="SAM" id="SignalP"/>
    </source>
</evidence>
<dbReference type="InterPro" id="IPR014044">
    <property type="entry name" value="CAP_dom"/>
</dbReference>
<dbReference type="CDD" id="cd05379">
    <property type="entry name" value="CAP_bacterial"/>
    <property type="match status" value="2"/>
</dbReference>
<evidence type="ECO:0000259" key="3">
    <source>
        <dbReference type="Pfam" id="PF00188"/>
    </source>
</evidence>
<feature type="chain" id="PRO_5011648036" evidence="2">
    <location>
        <begin position="22"/>
        <end position="411"/>
    </location>
</feature>
<dbReference type="STRING" id="474950.SAMN05421771_3456"/>
<sequence>MKFRSRQLVLALLAVATIARAQSNVAEQYLVAAANQERAAEGIAPLAVDPALSAAALDHVRLMTQRQDISHQFPGELGLFPRIQTYSQAFDAVAENVAYAPTVERLHTGWMNSPGHRANLLNPNYNVIGVAVLINGREIYAVQDFGHRSGPTPPQSIESQAAEPGTDPQLESQPSRNQSVAAAAIAPEALLLFKAANRERAQQHAPQLRWDPSLEQAAAFHAAQMAQRGTISHQFPGEPDLSTRGASAGVHFSLISENVAEAPTAQRVHAAWMQSAGHRTNILDPNVDAIGIAVVVRNGQRFAVQDFARTTQNLTLEQQEANVGALLDNAGLSLIPDNRDARATCATSSGFKGQNQPGFIMRYTTASLDVLPDQLAPHLKAGRYHQASIGACAQNGKGPFSTYRIAILLYP</sequence>
<dbReference type="RefSeq" id="WP_089841001.1">
    <property type="nucleotide sequence ID" value="NZ_FOZL01000001.1"/>
</dbReference>
<keyword evidence="2" id="KW-0732">Signal</keyword>
<dbReference type="Proteomes" id="UP000199024">
    <property type="component" value="Unassembled WGS sequence"/>
</dbReference>
<organism evidence="4 5">
    <name type="scientific">Granulicella pectinivorans</name>
    <dbReference type="NCBI Taxonomy" id="474950"/>
    <lineage>
        <taxon>Bacteria</taxon>
        <taxon>Pseudomonadati</taxon>
        <taxon>Acidobacteriota</taxon>
        <taxon>Terriglobia</taxon>
        <taxon>Terriglobales</taxon>
        <taxon>Acidobacteriaceae</taxon>
        <taxon>Granulicella</taxon>
    </lineage>
</organism>
<dbReference type="PANTHER" id="PTHR31157">
    <property type="entry name" value="SCP DOMAIN-CONTAINING PROTEIN"/>
    <property type="match status" value="1"/>
</dbReference>
<accession>A0A1I6MS12</accession>
<proteinExistence type="predicted"/>
<protein>
    <submittedName>
        <fullName evidence="4">Uncharacterized conserved protein YkwD, contains CAP (CSP/antigen 5/PR1) domain</fullName>
    </submittedName>
</protein>